<reference evidence="4" key="2">
    <citation type="journal article" date="2011" name="J. Biotechnol.">
        <title>Genome sequence of B. amyloliquefaciens type strain DSM7(T) reveals differences to plant-associated B. amyloliquefaciens FZB42.</title>
        <authorList>
            <person name="Ruckert C."/>
            <person name="Blom J."/>
            <person name="Chen X."/>
            <person name="Reva O."/>
            <person name="Borriss R."/>
        </authorList>
    </citation>
    <scope>NUCLEOTIDE SEQUENCE [LARGE SCALE GENOMIC DNA]</scope>
    <source>
        <strain evidence="4">DSM 7</strain>
    </source>
</reference>
<feature type="region of interest" description="Disordered" evidence="1">
    <location>
        <begin position="26"/>
        <end position="49"/>
    </location>
</feature>
<dbReference type="Proteomes" id="UP000006562">
    <property type="component" value="Chromosome"/>
</dbReference>
<evidence type="ECO:0008006" key="5">
    <source>
        <dbReference type="Google" id="ProtNLM"/>
    </source>
</evidence>
<proteinExistence type="predicted"/>
<reference evidence="3 4" key="1">
    <citation type="journal article" date="2011" name="Int. J. Syst. Evol. Microbiol.">
        <title>Relationship of Bacillus amyloliquefaciens clades associated with strains DSM 7T and FZB42T: a proposal for Bacillus amyloliquefaciens subsp. amyloliquefaciens subsp. nov. and Bacillus amyloliquefaciens subsp. plantarum subsp. nov. based on complete genome sequence comparisons.</title>
        <authorList>
            <person name="Borriss R."/>
            <person name="Chen X.H."/>
            <person name="Rueckert C."/>
            <person name="Blom J."/>
            <person name="Becker A."/>
            <person name="Baumgarth B."/>
            <person name="Fan B."/>
            <person name="Pukall R."/>
            <person name="Schumann P."/>
            <person name="Sproer C."/>
            <person name="Junge H."/>
            <person name="Vater J."/>
            <person name="Puhler A."/>
            <person name="Klenk H.P."/>
        </authorList>
    </citation>
    <scope>NUCLEOTIDE SEQUENCE [LARGE SCALE GENOMIC DNA]</scope>
    <source>
        <strain evidence="4">DSM 7</strain>
    </source>
</reference>
<sequence length="315" mass="36692">MKYNKAFLAAILLLLLSSCSGTNSDKVTNTEKENNQAQEEPQDKGENIIRSTNFEVKKPYIIDRNRLKYKTDEHGNFKGEYIYHNETDDTDDINISVIYEGKLKPIKTYQIAVPGHSSKKVDIDLKNVPSSDQLVYILTQTSKFDLNAEKDLKWNRNADYVAPYYFNLKSNSTKAAIKNEDNNELIKPIHTKKVSEEDKEGRLIYLSDKEGNRIEKVDQENMYISLVNAEEFKLKGYLYNFQGDHYKNFKINKSNKDSFLYEIDPQTIQTFKLELEDFSHSYVRFISTASYPKNAYKDSPFTPRKIMYSGLYVFK</sequence>
<feature type="chain" id="PRO_5040199674" description="Lipoprotein" evidence="2">
    <location>
        <begin position="24"/>
        <end position="315"/>
    </location>
</feature>
<evidence type="ECO:0000313" key="3">
    <source>
        <dbReference type="EMBL" id="CBI41993.1"/>
    </source>
</evidence>
<dbReference type="AlphaFoldDB" id="A0A9P1NGM1"/>
<dbReference type="EMBL" id="FN597644">
    <property type="protein sequence ID" value="CBI41993.1"/>
    <property type="molecule type" value="Genomic_DNA"/>
</dbReference>
<keyword evidence="4" id="KW-1185">Reference proteome</keyword>
<protein>
    <recommendedName>
        <fullName evidence="5">Lipoprotein</fullName>
    </recommendedName>
</protein>
<accession>A0A9P1NGM1</accession>
<dbReference type="RefSeq" id="WP_013351490.1">
    <property type="nucleotide sequence ID" value="NC_014551.1"/>
</dbReference>
<evidence type="ECO:0000313" key="4">
    <source>
        <dbReference type="Proteomes" id="UP000006562"/>
    </source>
</evidence>
<feature type="signal peptide" evidence="2">
    <location>
        <begin position="1"/>
        <end position="23"/>
    </location>
</feature>
<organism evidence="3 4">
    <name type="scientific">Bacillus amyloliquefaciens (strain ATCC 23350 / DSM 7 / BCRC 11601 / CCUG 28519 / NBRC 15535 / NRRL B-14393 / F)</name>
    <dbReference type="NCBI Taxonomy" id="692420"/>
    <lineage>
        <taxon>Bacteria</taxon>
        <taxon>Bacillati</taxon>
        <taxon>Bacillota</taxon>
        <taxon>Bacilli</taxon>
        <taxon>Bacillales</taxon>
        <taxon>Bacillaceae</taxon>
        <taxon>Bacillus</taxon>
        <taxon>Bacillus amyloliquefaciens group</taxon>
    </lineage>
</organism>
<keyword evidence="2" id="KW-0732">Signal</keyword>
<evidence type="ECO:0000256" key="2">
    <source>
        <dbReference type="SAM" id="SignalP"/>
    </source>
</evidence>
<dbReference type="PROSITE" id="PS51257">
    <property type="entry name" value="PROKAR_LIPOPROTEIN"/>
    <property type="match status" value="1"/>
</dbReference>
<evidence type="ECO:0000256" key="1">
    <source>
        <dbReference type="SAM" id="MobiDB-lite"/>
    </source>
</evidence>
<name>A0A9P1NGM1_BACAS</name>
<gene>
    <name evidence="3" type="ordered locus">BAMF_0867</name>
</gene>
<dbReference type="KEGG" id="bao:BAMF_0867"/>